<name>A0A0G1WG85_9BACT</name>
<evidence type="ECO:0000313" key="3">
    <source>
        <dbReference type="Proteomes" id="UP000034057"/>
    </source>
</evidence>
<dbReference type="EMBL" id="LCQO01000025">
    <property type="protein sequence ID" value="KKW17813.1"/>
    <property type="molecule type" value="Genomic_DNA"/>
</dbReference>
<sequence>MSGSWKIWRSREDERPRFIWAERWNAPAYALIILVCVPLLGWSGFDESIKWIIAALWFGLFPFYMLFEGRELTGQMEGRGSIDAPQARAQIRTGQLPYFGAVLAIVVWLVALVYFKDDPSGSPIRYGIVEWVILGHTWLAILLSNRIFYGLIMELLKSAPRGERTERRLG</sequence>
<feature type="transmembrane region" description="Helical" evidence="1">
    <location>
        <begin position="135"/>
        <end position="156"/>
    </location>
</feature>
<dbReference type="Proteomes" id="UP000034057">
    <property type="component" value="Unassembled WGS sequence"/>
</dbReference>
<protein>
    <submittedName>
        <fullName evidence="2">Uncharacterized protein</fullName>
    </submittedName>
</protein>
<keyword evidence="1" id="KW-0472">Membrane</keyword>
<feature type="transmembrane region" description="Helical" evidence="1">
    <location>
        <begin position="24"/>
        <end position="42"/>
    </location>
</feature>
<keyword evidence="1" id="KW-0812">Transmembrane</keyword>
<proteinExistence type="predicted"/>
<feature type="transmembrane region" description="Helical" evidence="1">
    <location>
        <begin position="96"/>
        <end position="115"/>
    </location>
</feature>
<accession>A0A0G1WG85</accession>
<evidence type="ECO:0000313" key="2">
    <source>
        <dbReference type="EMBL" id="KKW17813.1"/>
    </source>
</evidence>
<reference evidence="2 3" key="1">
    <citation type="journal article" date="2015" name="Nature">
        <title>rRNA introns, odd ribosomes, and small enigmatic genomes across a large radiation of phyla.</title>
        <authorList>
            <person name="Brown C.T."/>
            <person name="Hug L.A."/>
            <person name="Thomas B.C."/>
            <person name="Sharon I."/>
            <person name="Castelle C.J."/>
            <person name="Singh A."/>
            <person name="Wilkins M.J."/>
            <person name="Williams K.H."/>
            <person name="Banfield J.F."/>
        </authorList>
    </citation>
    <scope>NUCLEOTIDE SEQUENCE [LARGE SCALE GENOMIC DNA]</scope>
</reference>
<keyword evidence="1" id="KW-1133">Transmembrane helix</keyword>
<feature type="transmembrane region" description="Helical" evidence="1">
    <location>
        <begin position="48"/>
        <end position="67"/>
    </location>
</feature>
<evidence type="ECO:0000256" key="1">
    <source>
        <dbReference type="SAM" id="Phobius"/>
    </source>
</evidence>
<organism evidence="2 3">
    <name type="scientific">Candidatus Kaiserbacteria bacterium GW2011_GWA1_50_28</name>
    <dbReference type="NCBI Taxonomy" id="1618668"/>
    <lineage>
        <taxon>Bacteria</taxon>
        <taxon>Candidatus Kaiseribacteriota</taxon>
    </lineage>
</organism>
<gene>
    <name evidence="2" type="ORF">UY59_C0025G0002</name>
</gene>
<dbReference type="AlphaFoldDB" id="A0A0G1WG85"/>
<comment type="caution">
    <text evidence="2">The sequence shown here is derived from an EMBL/GenBank/DDBJ whole genome shotgun (WGS) entry which is preliminary data.</text>
</comment>